<dbReference type="RefSeq" id="WP_079147104.1">
    <property type="nucleotide sequence ID" value="NZ_CP016279.1"/>
</dbReference>
<dbReference type="GO" id="GO:0004315">
    <property type="term" value="F:3-oxoacyl-[acyl-carrier-protein] synthase activity"/>
    <property type="evidence" value="ECO:0007669"/>
    <property type="project" value="UniProtKB-EC"/>
</dbReference>
<dbReference type="InterPro" id="IPR000794">
    <property type="entry name" value="Beta-ketoacyl_synthase"/>
</dbReference>
<dbReference type="SUPFAM" id="SSF53901">
    <property type="entry name" value="Thiolase-like"/>
    <property type="match status" value="1"/>
</dbReference>
<evidence type="ECO:0000313" key="4">
    <source>
        <dbReference type="Proteomes" id="UP001519309"/>
    </source>
</evidence>
<dbReference type="InterPro" id="IPR016039">
    <property type="entry name" value="Thiolase-like"/>
</dbReference>
<dbReference type="EC" id="2.3.1.179" evidence="3"/>
<dbReference type="EMBL" id="JAGGLP010000023">
    <property type="protein sequence ID" value="MBP2054741.1"/>
    <property type="molecule type" value="Genomic_DNA"/>
</dbReference>
<protein>
    <submittedName>
        <fullName evidence="3">3-oxoacyl-[acyl-carrier-protein] synthase II</fullName>
        <ecNumber evidence="3">2.3.1.179</ecNumber>
    </submittedName>
</protein>
<dbReference type="InterPro" id="IPR014030">
    <property type="entry name" value="Ketoacyl_synth_N"/>
</dbReference>
<evidence type="ECO:0000256" key="1">
    <source>
        <dbReference type="ARBA" id="ARBA00022679"/>
    </source>
</evidence>
<gene>
    <name evidence="3" type="ORF">J2Z21_007751</name>
</gene>
<sequence length="332" mass="33816">MSVVDLVVTGIGVVSPWGCEPAKLRLDGEPATGAEESWFDLTAELGARGYKYVPPAARYLLAAARRALADAGPVLAGVPEVRRGLALGTNSGIASVIDAMDETVNGPGADLLSPARAPYFSINTLAGRVAMEHGVKGWNLTLTSPRTAGLEALLAGTRAVRAGRSDLLLAGSAEAPLPVHAPGHERSEAGAAVLVLEPRATAVARGAAGYGACRTVAFFLPPHEAASTAAARTVTAAVARLLGEPAVLPAVIHLVTDPSPVGTALAARLQQLGARLDVVPAGAGTLQPVLHLVHGLARPGTVRLVVTASPDGACAMTLLQPDQPADQKRDFA</sequence>
<dbReference type="Pfam" id="PF00109">
    <property type="entry name" value="ketoacyl-synt"/>
    <property type="match status" value="1"/>
</dbReference>
<dbReference type="PANTHER" id="PTHR11712:SF336">
    <property type="entry name" value="3-OXOACYL-[ACYL-CARRIER-PROTEIN] SYNTHASE, MITOCHONDRIAL"/>
    <property type="match status" value="1"/>
</dbReference>
<proteinExistence type="predicted"/>
<accession>A0ABS4M4Z4</accession>
<organism evidence="3 4">
    <name type="scientific">Streptomyces griseochromogenes</name>
    <dbReference type="NCBI Taxonomy" id="68214"/>
    <lineage>
        <taxon>Bacteria</taxon>
        <taxon>Bacillati</taxon>
        <taxon>Actinomycetota</taxon>
        <taxon>Actinomycetes</taxon>
        <taxon>Kitasatosporales</taxon>
        <taxon>Streptomycetaceae</taxon>
        <taxon>Streptomyces</taxon>
    </lineage>
</organism>
<dbReference type="Proteomes" id="UP001519309">
    <property type="component" value="Unassembled WGS sequence"/>
</dbReference>
<reference evidence="3 4" key="1">
    <citation type="submission" date="2021-03" db="EMBL/GenBank/DDBJ databases">
        <title>Genomic Encyclopedia of Type Strains, Phase IV (KMG-IV): sequencing the most valuable type-strain genomes for metagenomic binning, comparative biology and taxonomic classification.</title>
        <authorList>
            <person name="Goeker M."/>
        </authorList>
    </citation>
    <scope>NUCLEOTIDE SEQUENCE [LARGE SCALE GENOMIC DNA]</scope>
    <source>
        <strain evidence="3 4">DSM 40499</strain>
    </source>
</reference>
<keyword evidence="1 3" id="KW-0808">Transferase</keyword>
<comment type="caution">
    <text evidence="3">The sequence shown here is derived from an EMBL/GenBank/DDBJ whole genome shotgun (WGS) entry which is preliminary data.</text>
</comment>
<evidence type="ECO:0000259" key="2">
    <source>
        <dbReference type="Pfam" id="PF00109"/>
    </source>
</evidence>
<dbReference type="PANTHER" id="PTHR11712">
    <property type="entry name" value="POLYKETIDE SYNTHASE-RELATED"/>
    <property type="match status" value="1"/>
</dbReference>
<keyword evidence="4" id="KW-1185">Reference proteome</keyword>
<keyword evidence="3" id="KW-0012">Acyltransferase</keyword>
<evidence type="ECO:0000313" key="3">
    <source>
        <dbReference type="EMBL" id="MBP2054741.1"/>
    </source>
</evidence>
<dbReference type="Gene3D" id="3.40.47.10">
    <property type="match status" value="1"/>
</dbReference>
<feature type="domain" description="Beta-ketoacyl synthase-like N-terminal" evidence="2">
    <location>
        <begin position="47"/>
        <end position="178"/>
    </location>
</feature>
<name>A0ABS4M4Z4_9ACTN</name>